<dbReference type="EMBL" id="JAENIM010000020">
    <property type="protein sequence ID" value="MBK1790213.1"/>
    <property type="molecule type" value="Genomic_DNA"/>
</dbReference>
<feature type="chain" id="PRO_5035192375" evidence="2">
    <location>
        <begin position="20"/>
        <end position="2295"/>
    </location>
</feature>
<evidence type="ECO:0000256" key="2">
    <source>
        <dbReference type="SAM" id="SignalP"/>
    </source>
</evidence>
<evidence type="ECO:0000313" key="4">
    <source>
        <dbReference type="Proteomes" id="UP000624703"/>
    </source>
</evidence>
<keyword evidence="2" id="KW-0732">Signal</keyword>
<reference evidence="3" key="1">
    <citation type="submission" date="2021-01" db="EMBL/GenBank/DDBJ databases">
        <title>Modified the classification status of verrucomicrobia.</title>
        <authorList>
            <person name="Feng X."/>
        </authorList>
    </citation>
    <scope>NUCLEOTIDE SEQUENCE</scope>
    <source>
        <strain evidence="3">_KCTC 22039</strain>
    </source>
</reference>
<evidence type="ECO:0000256" key="1">
    <source>
        <dbReference type="SAM" id="MobiDB-lite"/>
    </source>
</evidence>
<organism evidence="3 4">
    <name type="scientific">Persicirhabdus sediminis</name>
    <dbReference type="NCBI Taxonomy" id="454144"/>
    <lineage>
        <taxon>Bacteria</taxon>
        <taxon>Pseudomonadati</taxon>
        <taxon>Verrucomicrobiota</taxon>
        <taxon>Verrucomicrobiia</taxon>
        <taxon>Verrucomicrobiales</taxon>
        <taxon>Verrucomicrobiaceae</taxon>
        <taxon>Persicirhabdus</taxon>
    </lineage>
</organism>
<feature type="region of interest" description="Disordered" evidence="1">
    <location>
        <begin position="1042"/>
        <end position="1076"/>
    </location>
</feature>
<proteinExistence type="predicted"/>
<comment type="caution">
    <text evidence="3">The sequence shown here is derived from an EMBL/GenBank/DDBJ whole genome shotgun (WGS) entry which is preliminary data.</text>
</comment>
<accession>A0A8J7MCX5</accession>
<name>A0A8J7MCX5_9BACT</name>
<protein>
    <submittedName>
        <fullName evidence="3">Uncharacterized protein</fullName>
    </submittedName>
</protein>
<feature type="compositionally biased region" description="Low complexity" evidence="1">
    <location>
        <begin position="1061"/>
        <end position="1070"/>
    </location>
</feature>
<dbReference type="RefSeq" id="WP_200310251.1">
    <property type="nucleotide sequence ID" value="NZ_JAENIM010000020.1"/>
</dbReference>
<keyword evidence="4" id="KW-1185">Reference proteome</keyword>
<sequence>MNFRWVSFAALSLLSPLHAASLEFLESWVYSEDREQALQQLVPGTADYYFFNALHLQLTGQNAKLETLMEEWGNKMHGNGSNLGNYEQWEVIRKRQYLFLYQKSPEEALHHIRGDLRIRTQHQRPIPPEEAKVPSVLSEDMISADAFLKHQTRQYQKLTGPLLYAELDKDEPIDYSKQSHLLKNLKRADHPKVIELILTELAAAPNSGFRSLYHINKYLTLAQLDELLEKRPQLIEDESFVDAYLTRMCPAEASWFLYHPAERMSWLEQAWEFAQPLPEKFYSLKAHLLGNLIMQKQAAGQYELETFLSYLAIPRDSNIFRSSPSGKNFRGSVGRLEKKFFDISQEHPAKEEDFLIHQLHHFIRNGVEPKQFSSYIEDDILRRETAIAHLLHGGPAEQWGKELRPEDYSQLREKTHILVAPENQKLWGEDELVSLNLLLKNTPKLHIKIFELDQLNASTTISADAPLSGLVPHYEKHIDYAQDPLIEHREKIELAELKGRGSWIVELIANKSTTRVMVQKGQLHLITKDAAHCQHAWLLDENRDIIPASAIYLHGKKYISDKNGLIQLPLAAIQEKAEITLFAANENAKNANSGLAVKSELDRASTRYNLHLSLISSREQMIAGKQATFKLRTIFAREDVPCDLSKLENPNFKVLATLTDGTISEISKRDIQLDNDGLISCKIHVPEATRRLSFRLSAELPKQLDHSSSTEKPARILQAKRSIRVNSSDGESHIVQPNFTYTTDGWKIELRGRNGEPISKRSVYLTFNHEFISEKVSYHLRSDENGLIHLGQLEGISGVHYNDSEQGVKTYLKPKDTLHIESASTYQISENKPLYITLDSPIAPEKVERAYFQFYQMDANEHNLVRKDVLEKIQLAGNRLKIEGLSAGTYHLRSPLLGRDVTIKVMKGKSQAGWICAEDKALELVEIPALNIDYKNDDQQTLQIQLEGHSPSSIVHLIGTRYFNHLDNYYYSRFQLPGSYSTQPFSWQGTISSSDGTISDEYRYIMERRASKIYPGNMLPRPSILLHRWDINRASYSAINESEAGTLEETPAPAKQKSRSRNSSSNSSQSGNTPYMPNYDYLNETAVVKSGLRPDASGKLSIDLSEFSSSQTLTVIFNDGDNTSIKSIPLAAKQLETRDLRLKKTLALDKHFMDTRGTAVLAAGAKTTIENMLDADWRAYTELADVYDYMVSNKNGSQIEKFEILLEWDRLTEDEKLTAWSVLASHEFNLFIHRHDPAWFERVIKPELANKMQREFIDDYLLGSDLSKYLSVNKFSQLNAAEMALLAHAQPAHKKFIVRYLSDEFASSHPRPEVETRYFTSALKHNALASKDRLGISKQKIALAAGKMLNADAELKTRTSLESIFIPIVDLQDVSLQEAIDFVNQEAAESFAYGNWQNISIDNSLASDLGTVRIPKLQLRNVPLGVCLQYICDLSRTRYQVVGHSAIVTPIGSLETDELYTRTFHVPPDYITKLASEVNSYDDPFASRPSAAAIAPRRTVKELLSEKGLSFPDGSNVIFDAVNGTLTVTNTLSNLDVTDQLTQSLRPGGPSSRKLLNNQHDEFNNYRKLDYFTSPSSGAEDAFASSAVADDPFASSAGSDTLYETSEIAPDRAEIETQVWAESQYFRREDTSHISANRYWIDYAKWDGKGEFISARFPECAGLTHSAMMALALCDLPASGNKPETTVANNQLTITAKSPLILFYRDTRETNKVADHSQLLARNSLYKLRDRSKTDKQGRKVNIPVTSPLQAGEAYTSSLTLTNPSDLPQEVEILQQIPQGAIALGESPATYSVKKEVPANQTIKLERHFYFPKTGEFPQYPTHILHNDEVQLTLPAEAWQVVDTPAQRDLTSWKSIAMYGSDEQVIAQLESANLNSLDLALTAWRMKDKAFYERAITILKQRLCYDGTLYSYAFLHGDEPAMQEYLEASGVLTNSVGSYIDTPIYHYDATSSEPLWHLEFDPIVNARQHRFQGETKISNDKVKEKYEQIIQDLSWKAELSARDQMILCYHLFLQDRVQEALALFDQLERDELDMQMQYDYLHCYALFYREDPQAAAKIAASWLDRTKQSISNRWQYNFGQVVGQAQQVSSQLAAEHNESRPEKLTAKLELEMKNSQLVVHHRGLKSAELKLYHIDMEALFSENPFLDQQSTMQPAIRPNYVKTIQLDQQVQEQTIELPESYRSGSLIAVAEAAGLKTTRALNNNSLQIQRRKFSQSLHISKTNDGKSLSKCYVKVYVEKVEADNAEPVFLKDGYTDMRGLFDYANQLDIKVKNIKRFAVFIHHPEHGSQTMVFDN</sequence>
<feature type="signal peptide" evidence="2">
    <location>
        <begin position="1"/>
        <end position="19"/>
    </location>
</feature>
<dbReference type="Proteomes" id="UP000624703">
    <property type="component" value="Unassembled WGS sequence"/>
</dbReference>
<evidence type="ECO:0000313" key="3">
    <source>
        <dbReference type="EMBL" id="MBK1790213.1"/>
    </source>
</evidence>
<gene>
    <name evidence="3" type="ORF">JIN82_03475</name>
</gene>